<proteinExistence type="predicted"/>
<evidence type="ECO:0000313" key="1">
    <source>
        <dbReference type="EMBL" id="KAH0862822.1"/>
    </source>
</evidence>
<dbReference type="EMBL" id="JAGKQM010000018">
    <property type="protein sequence ID" value="KAH0862822.1"/>
    <property type="molecule type" value="Genomic_DNA"/>
</dbReference>
<accession>A0ABQ7Y3R3</accession>
<evidence type="ECO:0000313" key="2">
    <source>
        <dbReference type="Proteomes" id="UP000824890"/>
    </source>
</evidence>
<reference evidence="1 2" key="1">
    <citation type="submission" date="2021-05" db="EMBL/GenBank/DDBJ databases">
        <title>Genome Assembly of Synthetic Allotetraploid Brassica napus Reveals Homoeologous Exchanges between Subgenomes.</title>
        <authorList>
            <person name="Davis J.T."/>
        </authorList>
    </citation>
    <scope>NUCLEOTIDE SEQUENCE [LARGE SCALE GENOMIC DNA]</scope>
    <source>
        <strain evidence="2">cv. Da-Ae</strain>
        <tissue evidence="1">Seedling</tissue>
    </source>
</reference>
<name>A0ABQ7Y3R3_BRANA</name>
<keyword evidence="2" id="KW-1185">Reference proteome</keyword>
<comment type="caution">
    <text evidence="1">The sequence shown here is derived from an EMBL/GenBank/DDBJ whole genome shotgun (WGS) entry which is preliminary data.</text>
</comment>
<dbReference type="Proteomes" id="UP000824890">
    <property type="component" value="Unassembled WGS sequence"/>
</dbReference>
<organism evidence="1 2">
    <name type="scientific">Brassica napus</name>
    <name type="common">Rape</name>
    <dbReference type="NCBI Taxonomy" id="3708"/>
    <lineage>
        <taxon>Eukaryota</taxon>
        <taxon>Viridiplantae</taxon>
        <taxon>Streptophyta</taxon>
        <taxon>Embryophyta</taxon>
        <taxon>Tracheophyta</taxon>
        <taxon>Spermatophyta</taxon>
        <taxon>Magnoliopsida</taxon>
        <taxon>eudicotyledons</taxon>
        <taxon>Gunneridae</taxon>
        <taxon>Pentapetalae</taxon>
        <taxon>rosids</taxon>
        <taxon>malvids</taxon>
        <taxon>Brassicales</taxon>
        <taxon>Brassicaceae</taxon>
        <taxon>Brassiceae</taxon>
        <taxon>Brassica</taxon>
    </lineage>
</organism>
<protein>
    <submittedName>
        <fullName evidence="1">Uncharacterized protein</fullName>
    </submittedName>
</protein>
<sequence>MCFHGLRLTFKMAKILFSGQTTGAPLETFKSLRTQALESLQQHLSIILSIQLDQSIQLLSLVSLNDHDDYYEWALAAIPLFSFSTGMVYDLLKDHNEGSVWEPLAARTYSPPIRTWRPILDYLQAMTKVAPTIGLAKLHLLPLDREKKLDPSTTLLFHVKHFVYNQFPDQK</sequence>
<gene>
    <name evidence="1" type="ORF">HID58_080033</name>
</gene>